<keyword evidence="3" id="KW-1185">Reference proteome</keyword>
<evidence type="ECO:0000313" key="2">
    <source>
        <dbReference type="EMBL" id="KAK2180627.1"/>
    </source>
</evidence>
<sequence length="101" mass="11631">MEDIVFTEDEIREQLEQFGYHNVPVERLKEFKRDLEQLVIHERDISSSVISDSSPGSDAAPCWRSQEPPGSHYRQPLEGVNAGHKWCSESYHIIAWFSACP</sequence>
<dbReference type="AlphaFoldDB" id="A0AAD9KZU5"/>
<gene>
    <name evidence="2" type="ORF">NP493_435g02044</name>
</gene>
<reference evidence="2" key="1">
    <citation type="journal article" date="2023" name="Mol. Biol. Evol.">
        <title>Third-Generation Sequencing Reveals the Adaptive Role of the Epigenome in Three Deep-Sea Polychaetes.</title>
        <authorList>
            <person name="Perez M."/>
            <person name="Aroh O."/>
            <person name="Sun Y."/>
            <person name="Lan Y."/>
            <person name="Juniper S.K."/>
            <person name="Young C.R."/>
            <person name="Angers B."/>
            <person name="Qian P.Y."/>
        </authorList>
    </citation>
    <scope>NUCLEOTIDE SEQUENCE</scope>
    <source>
        <strain evidence="2">R07B-5</strain>
    </source>
</reference>
<dbReference type="EMBL" id="JAODUO010000435">
    <property type="protein sequence ID" value="KAK2180627.1"/>
    <property type="molecule type" value="Genomic_DNA"/>
</dbReference>
<feature type="region of interest" description="Disordered" evidence="1">
    <location>
        <begin position="48"/>
        <end position="71"/>
    </location>
</feature>
<organism evidence="2 3">
    <name type="scientific">Ridgeia piscesae</name>
    <name type="common">Tubeworm</name>
    <dbReference type="NCBI Taxonomy" id="27915"/>
    <lineage>
        <taxon>Eukaryota</taxon>
        <taxon>Metazoa</taxon>
        <taxon>Spiralia</taxon>
        <taxon>Lophotrochozoa</taxon>
        <taxon>Annelida</taxon>
        <taxon>Polychaeta</taxon>
        <taxon>Sedentaria</taxon>
        <taxon>Canalipalpata</taxon>
        <taxon>Sabellida</taxon>
        <taxon>Siboglinidae</taxon>
        <taxon>Ridgeia</taxon>
    </lineage>
</organism>
<proteinExistence type="predicted"/>
<accession>A0AAD9KZU5</accession>
<evidence type="ECO:0000313" key="3">
    <source>
        <dbReference type="Proteomes" id="UP001209878"/>
    </source>
</evidence>
<feature type="compositionally biased region" description="Low complexity" evidence="1">
    <location>
        <begin position="48"/>
        <end position="58"/>
    </location>
</feature>
<dbReference type="Proteomes" id="UP001209878">
    <property type="component" value="Unassembled WGS sequence"/>
</dbReference>
<comment type="caution">
    <text evidence="2">The sequence shown here is derived from an EMBL/GenBank/DDBJ whole genome shotgun (WGS) entry which is preliminary data.</text>
</comment>
<protein>
    <submittedName>
        <fullName evidence="2">Uncharacterized protein</fullName>
    </submittedName>
</protein>
<evidence type="ECO:0000256" key="1">
    <source>
        <dbReference type="SAM" id="MobiDB-lite"/>
    </source>
</evidence>
<name>A0AAD9KZU5_RIDPI</name>